<dbReference type="InterPro" id="IPR036259">
    <property type="entry name" value="MFS_trans_sf"/>
</dbReference>
<feature type="transmembrane region" description="Helical" evidence="6">
    <location>
        <begin position="114"/>
        <end position="134"/>
    </location>
</feature>
<accession>A0ABD6F2E9</accession>
<keyword evidence="2 6" id="KW-0812">Transmembrane</keyword>
<evidence type="ECO:0000256" key="1">
    <source>
        <dbReference type="ARBA" id="ARBA00004141"/>
    </source>
</evidence>
<dbReference type="PANTHER" id="PTHR10924">
    <property type="entry name" value="MAJOR FACILITATOR SUPERFAMILY PROTEIN-RELATED"/>
    <property type="match status" value="1"/>
</dbReference>
<keyword evidence="3 6" id="KW-1133">Transmembrane helix</keyword>
<comment type="caution">
    <text evidence="7">The sequence shown here is derived from an EMBL/GenBank/DDBJ whole genome shotgun (WGS) entry which is preliminary data.</text>
</comment>
<evidence type="ECO:0000313" key="7">
    <source>
        <dbReference type="EMBL" id="MFH4983220.1"/>
    </source>
</evidence>
<evidence type="ECO:0000256" key="3">
    <source>
        <dbReference type="ARBA" id="ARBA00022989"/>
    </source>
</evidence>
<comment type="subcellular location">
    <subcellularLocation>
        <location evidence="1">Membrane</location>
        <topology evidence="1">Multi-pass membrane protein</topology>
    </subcellularLocation>
</comment>
<feature type="region of interest" description="Disordered" evidence="5">
    <location>
        <begin position="1"/>
        <end position="40"/>
    </location>
</feature>
<dbReference type="GO" id="GO:0016020">
    <property type="term" value="C:membrane"/>
    <property type="evidence" value="ECO:0007669"/>
    <property type="project" value="UniProtKB-SubCell"/>
</dbReference>
<feature type="compositionally biased region" description="Basic and acidic residues" evidence="5">
    <location>
        <begin position="10"/>
        <end position="28"/>
    </location>
</feature>
<organism evidence="7 8">
    <name type="scientific">Gnathostoma spinigerum</name>
    <dbReference type="NCBI Taxonomy" id="75299"/>
    <lineage>
        <taxon>Eukaryota</taxon>
        <taxon>Metazoa</taxon>
        <taxon>Ecdysozoa</taxon>
        <taxon>Nematoda</taxon>
        <taxon>Chromadorea</taxon>
        <taxon>Rhabditida</taxon>
        <taxon>Spirurina</taxon>
        <taxon>Gnathostomatomorpha</taxon>
        <taxon>Gnathostomatoidea</taxon>
        <taxon>Gnathostomatidae</taxon>
        <taxon>Gnathostoma</taxon>
    </lineage>
</organism>
<gene>
    <name evidence="7" type="ORF">AB6A40_009929</name>
</gene>
<dbReference type="PANTHER" id="PTHR10924:SF6">
    <property type="entry name" value="SOLUTE CARRIER FAMILY 49 MEMBER A3"/>
    <property type="match status" value="1"/>
</dbReference>
<sequence length="254" mass="28110">MTEEDSLELIDSRRSTDVDDNKNAKTDRVSSSVPDQEAKVGRSIEAAEAHKKLGAVSNADPAEKRVPIRVYRQRWVVLAVIALLNNLNTMSWIAFAPVANHVDVFYTKAQAANFFSLVYMVFTIPVGFFAMWAARRFGLRSAVLIAAWSNGIGGLIRFISSFVPKSMAFPVGIFGQAIAGTAYPFIMFLPTKVNFFSRYMDHLAVNSTSFSFLLMSVEISRSFSPAPYFETLSASNTETVVFTVCVISIIFLQA</sequence>
<proteinExistence type="predicted"/>
<evidence type="ECO:0000256" key="5">
    <source>
        <dbReference type="SAM" id="MobiDB-lite"/>
    </source>
</evidence>
<evidence type="ECO:0000313" key="8">
    <source>
        <dbReference type="Proteomes" id="UP001608902"/>
    </source>
</evidence>
<protein>
    <recommendedName>
        <fullName evidence="9">Major facilitator superfamily (MFS) profile domain-containing protein</fullName>
    </recommendedName>
</protein>
<dbReference type="AlphaFoldDB" id="A0ABD6F2E9"/>
<keyword evidence="8" id="KW-1185">Reference proteome</keyword>
<name>A0ABD6F2E9_9BILA</name>
<dbReference type="EMBL" id="JBGFUD010011489">
    <property type="protein sequence ID" value="MFH4983220.1"/>
    <property type="molecule type" value="Genomic_DNA"/>
</dbReference>
<feature type="transmembrane region" description="Helical" evidence="6">
    <location>
        <begin position="75"/>
        <end position="94"/>
    </location>
</feature>
<feature type="transmembrane region" description="Helical" evidence="6">
    <location>
        <begin position="141"/>
        <end position="163"/>
    </location>
</feature>
<evidence type="ECO:0000256" key="6">
    <source>
        <dbReference type="SAM" id="Phobius"/>
    </source>
</evidence>
<reference evidence="7 8" key="1">
    <citation type="submission" date="2024-08" db="EMBL/GenBank/DDBJ databases">
        <title>Gnathostoma spinigerum genome.</title>
        <authorList>
            <person name="Gonzalez-Bertolin B."/>
            <person name="Monzon S."/>
            <person name="Zaballos A."/>
            <person name="Jimenez P."/>
            <person name="Dekumyoy P."/>
            <person name="Varona S."/>
            <person name="Cuesta I."/>
            <person name="Sumanam S."/>
            <person name="Adisakwattana P."/>
            <person name="Gasser R.B."/>
            <person name="Hernandez-Gonzalez A."/>
            <person name="Young N.D."/>
            <person name="Perteguer M.J."/>
        </authorList>
    </citation>
    <scope>NUCLEOTIDE SEQUENCE [LARGE SCALE GENOMIC DNA]</scope>
    <source>
        <strain evidence="7">AL3</strain>
        <tissue evidence="7">Liver</tissue>
    </source>
</reference>
<evidence type="ECO:0008006" key="9">
    <source>
        <dbReference type="Google" id="ProtNLM"/>
    </source>
</evidence>
<dbReference type="InterPro" id="IPR049680">
    <property type="entry name" value="FLVCR1-2_SLC49-like"/>
</dbReference>
<dbReference type="Proteomes" id="UP001608902">
    <property type="component" value="Unassembled WGS sequence"/>
</dbReference>
<evidence type="ECO:0000256" key="2">
    <source>
        <dbReference type="ARBA" id="ARBA00022692"/>
    </source>
</evidence>
<keyword evidence="4 6" id="KW-0472">Membrane</keyword>
<evidence type="ECO:0000256" key="4">
    <source>
        <dbReference type="ARBA" id="ARBA00023136"/>
    </source>
</evidence>
<feature type="transmembrane region" description="Helical" evidence="6">
    <location>
        <begin position="169"/>
        <end position="191"/>
    </location>
</feature>
<dbReference type="SUPFAM" id="SSF103473">
    <property type="entry name" value="MFS general substrate transporter"/>
    <property type="match status" value="1"/>
</dbReference>